<evidence type="ECO:0000256" key="3">
    <source>
        <dbReference type="ARBA" id="ARBA00022741"/>
    </source>
</evidence>
<dbReference type="PROSITE" id="PS51158">
    <property type="entry name" value="ALPHA_KINASE"/>
    <property type="match status" value="1"/>
</dbReference>
<dbReference type="Proteomes" id="UP000748531">
    <property type="component" value="Unassembled WGS sequence"/>
</dbReference>
<keyword evidence="1" id="KW-0723">Serine/threonine-protein kinase</keyword>
<comment type="caution">
    <text evidence="7">The sequence shown here is derived from an EMBL/GenBank/DDBJ whole genome shotgun (WGS) entry which is preliminary data.</text>
</comment>
<dbReference type="OrthoDB" id="301415at2759"/>
<keyword evidence="5" id="KW-0067">ATP-binding</keyword>
<dbReference type="GO" id="GO:1903013">
    <property type="term" value="P:response to differentiation-inducing factor 1"/>
    <property type="evidence" value="ECO:0007669"/>
    <property type="project" value="TreeGrafter"/>
</dbReference>
<gene>
    <name evidence="7" type="ORF">PHET_07365</name>
</gene>
<dbReference type="GO" id="GO:0005524">
    <property type="term" value="F:ATP binding"/>
    <property type="evidence" value="ECO:0007669"/>
    <property type="project" value="UniProtKB-KW"/>
</dbReference>
<dbReference type="InterPro" id="IPR011990">
    <property type="entry name" value="TPR-like_helical_dom_sf"/>
</dbReference>
<feature type="domain" description="Alpha-type protein kinase" evidence="6">
    <location>
        <begin position="1"/>
        <end position="70"/>
    </location>
</feature>
<dbReference type="SUPFAM" id="SSF81901">
    <property type="entry name" value="HCP-like"/>
    <property type="match status" value="1"/>
</dbReference>
<keyword evidence="2" id="KW-0808">Transferase</keyword>
<evidence type="ECO:0000256" key="5">
    <source>
        <dbReference type="ARBA" id="ARBA00022840"/>
    </source>
</evidence>
<dbReference type="AlphaFoldDB" id="A0A8J4SXR9"/>
<evidence type="ECO:0000313" key="7">
    <source>
        <dbReference type="EMBL" id="KAF5399470.1"/>
    </source>
</evidence>
<keyword evidence="7" id="KW-0648">Protein biosynthesis</keyword>
<sequence length="574" mass="62208">AFSHFTFEQSGHRLIVVDIQGVGDLWTDPQIHTADGQEYGDGNLGIRGMALFFHTHRCNPLCEALDLGTFDLHPGEQLASSLIPHPAESPAVAFKNGNMNGNSLDASSFPFGSTLAIPRSRRNFNRRLRSETGEAAVTMTATGEEGIFIDPNDFSEAHSLPAERMTFLPLCSPVVSRVLHTSREKRLDLGFGHGNSKDVSDSASPGGMGFRNGGSLRDGDSAFVSLSPGEIQNDSGVFFGHSTPAMQIRVQRRRALTDDSFSDLAEEGAHVTWHQSPQVLGKKASLRSTATSIQESETRHFFDARRADRRSSSVSAVRGEDTDVLGAIHHELARLHAAGRFAAAPQHCAAEMHKNGTDRNGSALGSGAGADALAALRKPENINWDAVLFHEEQAAILNCFEAIECMAQYYLGLAINGPLEGCPIPPDPTEADVRGLTLVSTAAAANDRRAMLYLAEMNYTGVYPSPHAQPSPDWVAAVHWYEMAAKTDMCREQDSSGRLAGYDALTGDWPVYRLHGRLAEMYAKGGYGLARDRAKAYELFESAADGATEAMQGRLAMQYYDQAALLEDCCDTDD</sequence>
<dbReference type="InterPro" id="IPR004166">
    <property type="entry name" value="a-kinase_dom"/>
</dbReference>
<evidence type="ECO:0000259" key="6">
    <source>
        <dbReference type="PROSITE" id="PS51158"/>
    </source>
</evidence>
<proteinExistence type="predicted"/>
<dbReference type="GO" id="GO:0031037">
    <property type="term" value="P:myosin II filament disassembly"/>
    <property type="evidence" value="ECO:0007669"/>
    <property type="project" value="TreeGrafter"/>
</dbReference>
<dbReference type="InterPro" id="IPR011009">
    <property type="entry name" value="Kinase-like_dom_sf"/>
</dbReference>
<dbReference type="Pfam" id="PF02816">
    <property type="entry name" value="Alpha_kinase"/>
    <property type="match status" value="1"/>
</dbReference>
<evidence type="ECO:0000256" key="1">
    <source>
        <dbReference type="ARBA" id="ARBA00022527"/>
    </source>
</evidence>
<keyword evidence="8" id="KW-1185">Reference proteome</keyword>
<keyword evidence="4 7" id="KW-0418">Kinase</keyword>
<keyword evidence="3" id="KW-0547">Nucleotide-binding</keyword>
<reference evidence="7" key="1">
    <citation type="submission" date="2019-05" db="EMBL/GenBank/DDBJ databases">
        <title>Annotation for the trematode Paragonimus heterotremus.</title>
        <authorList>
            <person name="Choi Y.-J."/>
        </authorList>
    </citation>
    <scope>NUCLEOTIDE SEQUENCE</scope>
    <source>
        <strain evidence="7">LC</strain>
    </source>
</reference>
<evidence type="ECO:0000256" key="2">
    <source>
        <dbReference type="ARBA" id="ARBA00022679"/>
    </source>
</evidence>
<evidence type="ECO:0000313" key="8">
    <source>
        <dbReference type="Proteomes" id="UP000748531"/>
    </source>
</evidence>
<dbReference type="PANTHER" id="PTHR45992:SF2">
    <property type="entry name" value="EUKARYOTIC ELONGATION FACTOR 2 KINASE"/>
    <property type="match status" value="1"/>
</dbReference>
<organism evidence="7 8">
    <name type="scientific">Paragonimus heterotremus</name>
    <dbReference type="NCBI Taxonomy" id="100268"/>
    <lineage>
        <taxon>Eukaryota</taxon>
        <taxon>Metazoa</taxon>
        <taxon>Spiralia</taxon>
        <taxon>Lophotrochozoa</taxon>
        <taxon>Platyhelminthes</taxon>
        <taxon>Trematoda</taxon>
        <taxon>Digenea</taxon>
        <taxon>Plagiorchiida</taxon>
        <taxon>Troglotremata</taxon>
        <taxon>Troglotrematidae</taxon>
        <taxon>Paragonimus</taxon>
    </lineage>
</organism>
<dbReference type="PANTHER" id="PTHR45992">
    <property type="entry name" value="EUKARYOTIC ELONGATION FACTOR 2 KINASE-RELATED"/>
    <property type="match status" value="1"/>
</dbReference>
<dbReference type="SUPFAM" id="SSF56112">
    <property type="entry name" value="Protein kinase-like (PK-like)"/>
    <property type="match status" value="1"/>
</dbReference>
<name>A0A8J4SXR9_9TREM</name>
<dbReference type="EMBL" id="LUCH01004027">
    <property type="protein sequence ID" value="KAF5399470.1"/>
    <property type="molecule type" value="Genomic_DNA"/>
</dbReference>
<dbReference type="GO" id="GO:0004686">
    <property type="term" value="F:elongation factor-2 kinase activity"/>
    <property type="evidence" value="ECO:0007669"/>
    <property type="project" value="TreeGrafter"/>
</dbReference>
<feature type="non-terminal residue" evidence="7">
    <location>
        <position position="574"/>
    </location>
</feature>
<dbReference type="Gene3D" id="1.25.40.10">
    <property type="entry name" value="Tetratricopeptide repeat domain"/>
    <property type="match status" value="1"/>
</dbReference>
<protein>
    <submittedName>
        <fullName evidence="7">Eukaryotic elongation factor 2 kinase</fullName>
    </submittedName>
</protein>
<dbReference type="Gene3D" id="3.20.200.10">
    <property type="entry name" value="MHCK/EF2 kinase"/>
    <property type="match status" value="1"/>
</dbReference>
<dbReference type="InterPro" id="IPR051852">
    <property type="entry name" value="Alpha-type_PK"/>
</dbReference>
<keyword evidence="7" id="KW-0251">Elongation factor</keyword>
<accession>A0A8J4SXR9</accession>
<dbReference type="GO" id="GO:0003746">
    <property type="term" value="F:translation elongation factor activity"/>
    <property type="evidence" value="ECO:0007669"/>
    <property type="project" value="UniProtKB-KW"/>
</dbReference>
<evidence type="ECO:0000256" key="4">
    <source>
        <dbReference type="ARBA" id="ARBA00022777"/>
    </source>
</evidence>